<dbReference type="OrthoDB" id="2148946at2759"/>
<proteinExistence type="predicted"/>
<feature type="compositionally biased region" description="Basic and acidic residues" evidence="1">
    <location>
        <begin position="10"/>
        <end position="21"/>
    </location>
</feature>
<feature type="region of interest" description="Disordered" evidence="1">
    <location>
        <begin position="1"/>
        <end position="36"/>
    </location>
</feature>
<protein>
    <submittedName>
        <fullName evidence="2">Uncharacterized protein</fullName>
    </submittedName>
</protein>
<sequence length="620" mass="69821">MAYPAGLESPARRYEDTKDTPRFSPYPNKENPEGTSILRLDTVNPDEFDFSVPFTPTFVMSATESFPNFPSLQETSTPRSRAGSVYPDAEDILIPDPVDFSHLQVSPSRSLYSAYSTLSGDEELAQLKGSLMSGASSPGFLNIPFDLLESEKDGEWEAKEDTGPLDSAERDSRLCDTYYVPSRTLETKITRNEQTSSLRSPGKETVPYNRDSAPSVSPEGGPRAYNDVFPSGEASRPFDTIQPSFSDVPEASSRDLGSSLNSLLPEAPSDSSVRSHKSRNSWFAPRSRDASKGNPEKASDLTDSIMPRLQSEYYRELTLKWDDMTEISLFGGLLGDLFHGQHTHDVLFNYVLHATPCTDFPQSYASGLDITLSKAQLFDIIRQQDFLGRYKRFTATIAEMKEQSNDSSLLRKSDTANFHALRENGDLTLGTLTYKFPLASVLYLNWLLQYGETSALSEKYTRYEILPKMYFVARCSYIIDYLFNQGYFSEAMTTKNGQEHLLSRFVDKDNQIALALALAAIANYYQDRQAFNHALHYYECGANVCCDLDCLRMTIMGLSSGVGYGNVKDKDSSANVLHMARRKRLKFENKRRIAQLYRLMEKKSGVQEFGGSWVWKKKYD</sequence>
<feature type="region of interest" description="Disordered" evidence="1">
    <location>
        <begin position="189"/>
        <end position="304"/>
    </location>
</feature>
<dbReference type="Proteomes" id="UP000094336">
    <property type="component" value="Unassembled WGS sequence"/>
</dbReference>
<dbReference type="GeneID" id="30146294"/>
<evidence type="ECO:0000313" key="3">
    <source>
        <dbReference type="Proteomes" id="UP000094336"/>
    </source>
</evidence>
<accession>A0A1E3QU29</accession>
<feature type="compositionally biased region" description="Basic and acidic residues" evidence="1">
    <location>
        <begin position="286"/>
        <end position="300"/>
    </location>
</feature>
<reference evidence="3" key="1">
    <citation type="submission" date="2016-05" db="EMBL/GenBank/DDBJ databases">
        <title>Comparative genomics of biotechnologically important yeasts.</title>
        <authorList>
            <consortium name="DOE Joint Genome Institute"/>
            <person name="Riley R."/>
            <person name="Haridas S."/>
            <person name="Wolfe K.H."/>
            <person name="Lopes M.R."/>
            <person name="Hittinger C.T."/>
            <person name="Goker M."/>
            <person name="Salamov A."/>
            <person name="Wisecaver J."/>
            <person name="Long T.M."/>
            <person name="Aerts A.L."/>
            <person name="Barry K."/>
            <person name="Choi C."/>
            <person name="Clum A."/>
            <person name="Coughlan A.Y."/>
            <person name="Deshpande S."/>
            <person name="Douglass A.P."/>
            <person name="Hanson S.J."/>
            <person name="Klenk H.-P."/>
            <person name="Labutti K."/>
            <person name="Lapidus A."/>
            <person name="Lindquist E."/>
            <person name="Lipzen A."/>
            <person name="Meier-Kolthoff J.P."/>
            <person name="Ohm R.A."/>
            <person name="Otillar R.P."/>
            <person name="Pangilinan J."/>
            <person name="Peng Y."/>
            <person name="Rokas A."/>
            <person name="Rosa C.A."/>
            <person name="Scheuner C."/>
            <person name="Sibirny A.A."/>
            <person name="Slot J.C."/>
            <person name="Stielow J.B."/>
            <person name="Sun H."/>
            <person name="Kurtzman C.P."/>
            <person name="Blackwell M."/>
            <person name="Grigoriev I.V."/>
            <person name="Jeffries T.W."/>
        </authorList>
    </citation>
    <scope>NUCLEOTIDE SEQUENCE [LARGE SCALE GENOMIC DNA]</scope>
    <source>
        <strain evidence="3">NRRL Y-12698</strain>
    </source>
</reference>
<gene>
    <name evidence="2" type="ORF">BABINDRAFT_160776</name>
</gene>
<dbReference type="EMBL" id="KV454429">
    <property type="protein sequence ID" value="ODQ80502.1"/>
    <property type="molecule type" value="Genomic_DNA"/>
</dbReference>
<evidence type="ECO:0000256" key="1">
    <source>
        <dbReference type="SAM" id="MobiDB-lite"/>
    </source>
</evidence>
<dbReference type="AlphaFoldDB" id="A0A1E3QU29"/>
<evidence type="ECO:0000313" key="2">
    <source>
        <dbReference type="EMBL" id="ODQ80502.1"/>
    </source>
</evidence>
<name>A0A1E3QU29_9ASCO</name>
<keyword evidence="3" id="KW-1185">Reference proteome</keyword>
<dbReference type="RefSeq" id="XP_018985830.1">
    <property type="nucleotide sequence ID" value="XM_019128441.1"/>
</dbReference>
<organism evidence="2 3">
    <name type="scientific">Babjeviella inositovora NRRL Y-12698</name>
    <dbReference type="NCBI Taxonomy" id="984486"/>
    <lineage>
        <taxon>Eukaryota</taxon>
        <taxon>Fungi</taxon>
        <taxon>Dikarya</taxon>
        <taxon>Ascomycota</taxon>
        <taxon>Saccharomycotina</taxon>
        <taxon>Pichiomycetes</taxon>
        <taxon>Serinales incertae sedis</taxon>
        <taxon>Babjeviella</taxon>
    </lineage>
</organism>